<gene>
    <name evidence="4" type="ORF">VNO80_28828</name>
</gene>
<feature type="domain" description="PGG" evidence="3">
    <location>
        <begin position="407"/>
        <end position="518"/>
    </location>
</feature>
<feature type="transmembrane region" description="Helical" evidence="2">
    <location>
        <begin position="413"/>
        <end position="432"/>
    </location>
</feature>
<dbReference type="Pfam" id="PF12796">
    <property type="entry name" value="Ank_2"/>
    <property type="match status" value="2"/>
</dbReference>
<keyword evidence="2" id="KW-0812">Transmembrane</keyword>
<comment type="caution">
    <text evidence="4">The sequence shown here is derived from an EMBL/GenBank/DDBJ whole genome shotgun (WGS) entry which is preliminary data.</text>
</comment>
<dbReference type="GO" id="GO:0005886">
    <property type="term" value="C:plasma membrane"/>
    <property type="evidence" value="ECO:0007669"/>
    <property type="project" value="UniProtKB-SubCell"/>
</dbReference>
<evidence type="ECO:0000313" key="4">
    <source>
        <dbReference type="EMBL" id="KAK7332081.1"/>
    </source>
</evidence>
<dbReference type="AlphaFoldDB" id="A0AAN9LB41"/>
<feature type="transmembrane region" description="Helical" evidence="2">
    <location>
        <begin position="495"/>
        <end position="520"/>
    </location>
</feature>
<name>A0AAN9LB41_PHACN</name>
<accession>A0AAN9LB41</accession>
<organism evidence="4 5">
    <name type="scientific">Phaseolus coccineus</name>
    <name type="common">Scarlet runner bean</name>
    <name type="synonym">Phaseolus multiflorus</name>
    <dbReference type="NCBI Taxonomy" id="3886"/>
    <lineage>
        <taxon>Eukaryota</taxon>
        <taxon>Viridiplantae</taxon>
        <taxon>Streptophyta</taxon>
        <taxon>Embryophyta</taxon>
        <taxon>Tracheophyta</taxon>
        <taxon>Spermatophyta</taxon>
        <taxon>Magnoliopsida</taxon>
        <taxon>eudicotyledons</taxon>
        <taxon>Gunneridae</taxon>
        <taxon>Pentapetalae</taxon>
        <taxon>rosids</taxon>
        <taxon>fabids</taxon>
        <taxon>Fabales</taxon>
        <taxon>Fabaceae</taxon>
        <taxon>Papilionoideae</taxon>
        <taxon>50 kb inversion clade</taxon>
        <taxon>NPAAA clade</taxon>
        <taxon>indigoferoid/millettioid clade</taxon>
        <taxon>Phaseoleae</taxon>
        <taxon>Phaseolus</taxon>
    </lineage>
</organism>
<reference evidence="4 5" key="1">
    <citation type="submission" date="2024-01" db="EMBL/GenBank/DDBJ databases">
        <title>The genomes of 5 underutilized Papilionoideae crops provide insights into root nodulation and disease resistanc.</title>
        <authorList>
            <person name="Jiang F."/>
        </authorList>
    </citation>
    <scope>NUCLEOTIDE SEQUENCE [LARGE SCALE GENOMIC DNA]</scope>
    <source>
        <strain evidence="4">JINMINGXINNONG_FW02</strain>
        <tissue evidence="4">Leaves</tissue>
    </source>
</reference>
<dbReference type="Pfam" id="PF13962">
    <property type="entry name" value="PGG"/>
    <property type="match status" value="1"/>
</dbReference>
<evidence type="ECO:0000259" key="3">
    <source>
        <dbReference type="Pfam" id="PF13962"/>
    </source>
</evidence>
<dbReference type="SMART" id="SM00248">
    <property type="entry name" value="ANK"/>
    <property type="match status" value="5"/>
</dbReference>
<proteinExistence type="predicted"/>
<evidence type="ECO:0000256" key="1">
    <source>
        <dbReference type="ARBA" id="ARBA00004413"/>
    </source>
</evidence>
<feature type="transmembrane region" description="Helical" evidence="2">
    <location>
        <begin position="527"/>
        <end position="544"/>
    </location>
</feature>
<feature type="transmembrane region" description="Helical" evidence="2">
    <location>
        <begin position="453"/>
        <end position="475"/>
    </location>
</feature>
<evidence type="ECO:0000313" key="5">
    <source>
        <dbReference type="Proteomes" id="UP001374584"/>
    </source>
</evidence>
<keyword evidence="5" id="KW-1185">Reference proteome</keyword>
<sequence length="591" mass="66551">MSDSDEISFAGADNIVKPQKSADIGEVGIDVGEAELQSLEELDRRHKRQIYVAAASGNWSEASSCFQIHPYWWRIPLTAREITALHVAVCMGKTTFLEKLVKCCANMQDLENCMADGNTAFCLAAITGNVKIAEILLNKNGRLLWIRGQKNMLPIQLASSAGHIPITEFLFLKTSEDQHNDLPFEEIVKLFFFTITNYIYTVASKLLDRYPKLVTVENEERSTPLQILAQFSLSKEIIEHRDIVSSMFKGMEEVKESLNSVQLSKAMFDAAKSGNVMILEYLLEYHPDLLFGVDSKQRSLFHIAIRYRQQDIYRLLLSKGDSKNLITQLVDFKGNNIVHLAGKLTSAQRVGLSTDHVLMHTEELWFQEVEKRVPPAMKRMRNKDGLTPKQVFYLSHKGLHTKSVSGVKSSANTLLVVATLIISLGITGAITIPISDIDSTITPIFRKKTWYTLFFVSISIGTYLCASSILFYSSIILPSRWKPEDENVGLGQTKLVFGNMTLFTSLGFMFTAIASGTVLIFDFLPNWIFYFMAGIGCIPLIVHPTLDYNLWTYSATSVFTFCLATLEQKAKWLCSIRDEASIPFEKKLSFQ</sequence>
<keyword evidence="2" id="KW-0472">Membrane</keyword>
<comment type="subcellular location">
    <subcellularLocation>
        <location evidence="1">Cell membrane</location>
        <topology evidence="1">Peripheral membrane protein</topology>
        <orientation evidence="1">Cytoplasmic side</orientation>
    </subcellularLocation>
</comment>
<dbReference type="InterPro" id="IPR036770">
    <property type="entry name" value="Ankyrin_rpt-contain_sf"/>
</dbReference>
<protein>
    <recommendedName>
        <fullName evidence="3">PGG domain-containing protein</fullName>
    </recommendedName>
</protein>
<dbReference type="Proteomes" id="UP001374584">
    <property type="component" value="Unassembled WGS sequence"/>
</dbReference>
<keyword evidence="2" id="KW-1133">Transmembrane helix</keyword>
<dbReference type="InterPro" id="IPR026961">
    <property type="entry name" value="PGG_dom"/>
</dbReference>
<dbReference type="InterPro" id="IPR002110">
    <property type="entry name" value="Ankyrin_rpt"/>
</dbReference>
<dbReference type="SUPFAM" id="SSF48403">
    <property type="entry name" value="Ankyrin repeat"/>
    <property type="match status" value="1"/>
</dbReference>
<dbReference type="PANTHER" id="PTHR24177:SF473">
    <property type="entry name" value="PROTEIN, PUTATIVE-RELATED"/>
    <property type="match status" value="1"/>
</dbReference>
<dbReference type="FunFam" id="1.25.40.20:FF:000594">
    <property type="entry name" value="Uncharacterized protein"/>
    <property type="match status" value="1"/>
</dbReference>
<dbReference type="PANTHER" id="PTHR24177">
    <property type="entry name" value="CASKIN"/>
    <property type="match status" value="1"/>
</dbReference>
<evidence type="ECO:0000256" key="2">
    <source>
        <dbReference type="SAM" id="Phobius"/>
    </source>
</evidence>
<dbReference type="Gene3D" id="1.25.40.20">
    <property type="entry name" value="Ankyrin repeat-containing domain"/>
    <property type="match status" value="2"/>
</dbReference>
<dbReference type="EMBL" id="JAYMYR010000011">
    <property type="protein sequence ID" value="KAK7332081.1"/>
    <property type="molecule type" value="Genomic_DNA"/>
</dbReference>